<accession>A0ABS2LGQ9</accession>
<keyword evidence="3 7" id="KW-0812">Transmembrane</keyword>
<gene>
    <name evidence="8" type="ORF">JOD49_002497</name>
</gene>
<name>A0ABS2LGQ9_9CELL</name>
<feature type="region of interest" description="Disordered" evidence="6">
    <location>
        <begin position="512"/>
        <end position="544"/>
    </location>
</feature>
<feature type="transmembrane region" description="Helical" evidence="7">
    <location>
        <begin position="686"/>
        <end position="709"/>
    </location>
</feature>
<feature type="transmembrane region" description="Helical" evidence="7">
    <location>
        <begin position="762"/>
        <end position="783"/>
    </location>
</feature>
<dbReference type="PANTHER" id="PTHR39087">
    <property type="entry name" value="UPF0104 MEMBRANE PROTEIN MJ1595"/>
    <property type="match status" value="1"/>
</dbReference>
<feature type="transmembrane region" description="Helical" evidence="7">
    <location>
        <begin position="904"/>
        <end position="927"/>
    </location>
</feature>
<evidence type="ECO:0000256" key="2">
    <source>
        <dbReference type="ARBA" id="ARBA00022475"/>
    </source>
</evidence>
<feature type="transmembrane region" description="Helical" evidence="7">
    <location>
        <begin position="215"/>
        <end position="234"/>
    </location>
</feature>
<dbReference type="EMBL" id="JAFBBO010000001">
    <property type="protein sequence ID" value="MBM7479577.1"/>
    <property type="molecule type" value="Genomic_DNA"/>
</dbReference>
<comment type="caution">
    <text evidence="8">The sequence shown here is derived from an EMBL/GenBank/DDBJ whole genome shotgun (WGS) entry which is preliminary data.</text>
</comment>
<feature type="transmembrane region" description="Helical" evidence="7">
    <location>
        <begin position="189"/>
        <end position="208"/>
    </location>
</feature>
<dbReference type="RefSeq" id="WP_239525206.1">
    <property type="nucleotide sequence ID" value="NZ_BAAAVF010000014.1"/>
</dbReference>
<evidence type="ECO:0000256" key="6">
    <source>
        <dbReference type="SAM" id="MobiDB-lite"/>
    </source>
</evidence>
<dbReference type="PANTHER" id="PTHR39087:SF2">
    <property type="entry name" value="UPF0104 MEMBRANE PROTEIN MJ1595"/>
    <property type="match status" value="1"/>
</dbReference>
<feature type="transmembrane region" description="Helical" evidence="7">
    <location>
        <begin position="795"/>
        <end position="816"/>
    </location>
</feature>
<feature type="transmembrane region" description="Helical" evidence="7">
    <location>
        <begin position="654"/>
        <end position="674"/>
    </location>
</feature>
<evidence type="ECO:0000256" key="4">
    <source>
        <dbReference type="ARBA" id="ARBA00022989"/>
    </source>
</evidence>
<keyword evidence="4 7" id="KW-1133">Transmembrane helix</keyword>
<dbReference type="InterPro" id="IPR022791">
    <property type="entry name" value="L-PG_synthase/AglD"/>
</dbReference>
<feature type="compositionally biased region" description="Polar residues" evidence="6">
    <location>
        <begin position="522"/>
        <end position="531"/>
    </location>
</feature>
<reference evidence="8 9" key="1">
    <citation type="submission" date="2021-01" db="EMBL/GenBank/DDBJ databases">
        <title>Sequencing the genomes of 1000 actinobacteria strains.</title>
        <authorList>
            <person name="Klenk H.-P."/>
        </authorList>
    </citation>
    <scope>NUCLEOTIDE SEQUENCE [LARGE SCALE GENOMIC DNA]</scope>
    <source>
        <strain evidence="8 9">DSM 46000</strain>
    </source>
</reference>
<keyword evidence="9" id="KW-1185">Reference proteome</keyword>
<evidence type="ECO:0000313" key="9">
    <source>
        <dbReference type="Proteomes" id="UP000698059"/>
    </source>
</evidence>
<evidence type="ECO:0000256" key="3">
    <source>
        <dbReference type="ARBA" id="ARBA00022692"/>
    </source>
</evidence>
<evidence type="ECO:0000256" key="1">
    <source>
        <dbReference type="ARBA" id="ARBA00004651"/>
    </source>
</evidence>
<feature type="region of interest" description="Disordered" evidence="6">
    <location>
        <begin position="1"/>
        <end position="47"/>
    </location>
</feature>
<evidence type="ECO:0000256" key="7">
    <source>
        <dbReference type="SAM" id="Phobius"/>
    </source>
</evidence>
<feature type="transmembrane region" description="Helical" evidence="7">
    <location>
        <begin position="845"/>
        <end position="867"/>
    </location>
</feature>
<organism evidence="8 9">
    <name type="scientific">Oerskovia jenensis</name>
    <dbReference type="NCBI Taxonomy" id="162169"/>
    <lineage>
        <taxon>Bacteria</taxon>
        <taxon>Bacillati</taxon>
        <taxon>Actinomycetota</taxon>
        <taxon>Actinomycetes</taxon>
        <taxon>Micrococcales</taxon>
        <taxon>Cellulomonadaceae</taxon>
        <taxon>Oerskovia</taxon>
    </lineage>
</organism>
<feature type="transmembrane region" description="Helical" evidence="7">
    <location>
        <begin position="721"/>
        <end position="742"/>
    </location>
</feature>
<feature type="transmembrane region" description="Helical" evidence="7">
    <location>
        <begin position="74"/>
        <end position="95"/>
    </location>
</feature>
<dbReference type="Pfam" id="PF03706">
    <property type="entry name" value="LPG_synthase_TM"/>
    <property type="match status" value="1"/>
</dbReference>
<feature type="transmembrane region" description="Helical" evidence="7">
    <location>
        <begin position="148"/>
        <end position="169"/>
    </location>
</feature>
<evidence type="ECO:0000256" key="5">
    <source>
        <dbReference type="ARBA" id="ARBA00023136"/>
    </source>
</evidence>
<keyword evidence="5 7" id="KW-0472">Membrane</keyword>
<keyword evidence="2" id="KW-1003">Cell membrane</keyword>
<proteinExistence type="predicted"/>
<evidence type="ECO:0000313" key="8">
    <source>
        <dbReference type="EMBL" id="MBM7479577.1"/>
    </source>
</evidence>
<feature type="transmembrane region" description="Helical" evidence="7">
    <location>
        <begin position="115"/>
        <end position="136"/>
    </location>
</feature>
<dbReference type="Proteomes" id="UP000698059">
    <property type="component" value="Unassembled WGS sequence"/>
</dbReference>
<sequence length="952" mass="100121">MSARAHDPAGPPATAGPRPQVHEVGSRANPEPPAPDPRSFRAFLTTPRPVGDGTDPTVMIVDTPESRVRHPSDLVGIVLCALGIALVMFMSVYAHGTTAGVAEDVQGFSDLLARILFIPVAVLEGLVTLAIPTAVLIELGIRKLGRQVVESIAAAALGMVLGIALTYSVMMFGSDDLIQGLSVRIRGEWQLSIPGYVAAISGLLTAAGPRTRRRTVAWSWNLLFIALGVVLITAQVSLPGAIITLLLGRIAGNTVRWVSGVRSERAYGPHLVDGVRRAGYSPTALVRVRDVSQPAELAEAAEDPITEVNSDGEITAEVHVGVVRIAGSDEDSALTADARLTGDHLSGALGQGISEPAEAPSDPAAIALARSGDNRVYAMFTEDGVRRDVVVLDGDRQVVGFLTRLWRSLRLRGIEGRAAISLKAVAERTALLAYAARAAGVRTPRLLGVAESDDSMILVQEHAVGAVSLRDLPDDEVTDAVLTEAWHQIQLAHDAGLSHRALTSDVMLVSRGEPGGAATHPAGSSTATTSVDLRPDDETGPDDSEVKVWLTGWEQGDIASSELSRRMDLTQMVALLALRVGAERAVASAVSVLPGEDIAAIGPLLQSIALPVSTREEMRANKELFKDLRAALVERLPETDVEPQRITRFGARTIITLTLTIVAVTVVVTTMNFQQIADAVSTANPWWAVISFALGVLTWFGAALTFVAFSPVKLPMLRATLTQMAGSFVALAAPAGIGPAALNLRMLTKRGVSTPMAVATVALVQVSQFVVTILLLVVLSMTARSGGLIKLPSTTVLLAITGVALAIIATLLVPAVRRWVLAKIRPTVQQVWPRLSEMLSQPGRLALGFGGNIVMTLGYVLAFDAALAAFGQELALVDVAVIYLVGNAAGAAVPTPGGLGTIEIALTAGLTAAGIPPAIATSATILFRVATYWARIPIGWGAMRFLQRKGDL</sequence>
<dbReference type="NCBIfam" id="TIGR00374">
    <property type="entry name" value="flippase-like domain"/>
    <property type="match status" value="1"/>
</dbReference>
<protein>
    <submittedName>
        <fullName evidence="8">Uncharacterized protein (TIRG00374 family)</fullName>
    </submittedName>
</protein>
<comment type="subcellular location">
    <subcellularLocation>
        <location evidence="1">Cell membrane</location>
        <topology evidence="1">Multi-pass membrane protein</topology>
    </subcellularLocation>
</comment>